<dbReference type="PROSITE" id="PS50172">
    <property type="entry name" value="BRCT"/>
    <property type="match status" value="2"/>
</dbReference>
<dbReference type="FunFam" id="3.40.50.10190:FF:000006">
    <property type="entry name" value="Breast cancer type 1 susceptibility protein homolog"/>
    <property type="match status" value="1"/>
</dbReference>
<dbReference type="PROSITE" id="PS51805">
    <property type="entry name" value="EPHD"/>
    <property type="match status" value="1"/>
</dbReference>
<dbReference type="SUPFAM" id="SSF57850">
    <property type="entry name" value="RING/U-box"/>
    <property type="match status" value="1"/>
</dbReference>
<dbReference type="AlphaFoldDB" id="A0ABD3DZN2"/>
<evidence type="ECO:0000256" key="2">
    <source>
        <dbReference type="ARBA" id="ARBA00022723"/>
    </source>
</evidence>
<dbReference type="Pfam" id="PF13771">
    <property type="entry name" value="zf-HC5HC2H"/>
    <property type="match status" value="1"/>
</dbReference>
<dbReference type="InterPro" id="IPR031099">
    <property type="entry name" value="BRCA1-associated"/>
</dbReference>
<dbReference type="PROSITE" id="PS00518">
    <property type="entry name" value="ZF_RING_1"/>
    <property type="match status" value="1"/>
</dbReference>
<feature type="domain" description="BRCT" evidence="12">
    <location>
        <begin position="458"/>
        <end position="543"/>
    </location>
</feature>
<evidence type="ECO:0000256" key="8">
    <source>
        <dbReference type="ARBA" id="ARBA00023242"/>
    </source>
</evidence>
<keyword evidence="3" id="KW-0677">Repeat</keyword>
<dbReference type="InterPro" id="IPR036420">
    <property type="entry name" value="BRCT_dom_sf"/>
</dbReference>
<feature type="domain" description="BRCT" evidence="12">
    <location>
        <begin position="564"/>
        <end position="678"/>
    </location>
</feature>
<comment type="subcellular location">
    <subcellularLocation>
        <location evidence="1">Nucleus</location>
    </subcellularLocation>
</comment>
<keyword evidence="7" id="KW-0234">DNA repair</keyword>
<evidence type="ECO:0000256" key="9">
    <source>
        <dbReference type="PROSITE-ProRule" id="PRU00175"/>
    </source>
</evidence>
<dbReference type="Gene3D" id="3.40.50.10190">
    <property type="entry name" value="BRCT domain"/>
    <property type="match status" value="2"/>
</dbReference>
<evidence type="ECO:0000256" key="6">
    <source>
        <dbReference type="ARBA" id="ARBA00022833"/>
    </source>
</evidence>
<dbReference type="SMART" id="SM00292">
    <property type="entry name" value="BRCT"/>
    <property type="match status" value="2"/>
</dbReference>
<dbReference type="CDD" id="cd17734">
    <property type="entry name" value="BRCT_Bard1_rpt1"/>
    <property type="match status" value="1"/>
</dbReference>
<evidence type="ECO:0000259" key="13">
    <source>
        <dbReference type="PROSITE" id="PS51805"/>
    </source>
</evidence>
<dbReference type="Gene3D" id="3.30.40.10">
    <property type="entry name" value="Zinc/RING finger domain, C3HC4 (zinc finger)"/>
    <property type="match status" value="2"/>
</dbReference>
<keyword evidence="15" id="KW-1185">Reference proteome</keyword>
<dbReference type="GO" id="GO:0008270">
    <property type="term" value="F:zinc ion binding"/>
    <property type="evidence" value="ECO:0007669"/>
    <property type="project" value="UniProtKB-KW"/>
</dbReference>
<feature type="domain" description="PHD-type" evidence="13">
    <location>
        <begin position="284"/>
        <end position="404"/>
    </location>
</feature>
<dbReference type="Pfam" id="PF13923">
    <property type="entry name" value="zf-C3HC4_2"/>
    <property type="match status" value="1"/>
</dbReference>
<evidence type="ECO:0000256" key="4">
    <source>
        <dbReference type="ARBA" id="ARBA00022763"/>
    </source>
</evidence>
<evidence type="ECO:0000256" key="5">
    <source>
        <dbReference type="ARBA" id="ARBA00022771"/>
    </source>
</evidence>
<evidence type="ECO:0000313" key="15">
    <source>
        <dbReference type="Proteomes" id="UP001632038"/>
    </source>
</evidence>
<keyword evidence="2" id="KW-0479">Metal-binding</keyword>
<evidence type="ECO:0000313" key="14">
    <source>
        <dbReference type="EMBL" id="KAL3647708.1"/>
    </source>
</evidence>
<dbReference type="InterPro" id="IPR001357">
    <property type="entry name" value="BRCT_dom"/>
</dbReference>
<dbReference type="InterPro" id="IPR001841">
    <property type="entry name" value="Znf_RING"/>
</dbReference>
<organism evidence="14 15">
    <name type="scientific">Castilleja foliolosa</name>
    <dbReference type="NCBI Taxonomy" id="1961234"/>
    <lineage>
        <taxon>Eukaryota</taxon>
        <taxon>Viridiplantae</taxon>
        <taxon>Streptophyta</taxon>
        <taxon>Embryophyta</taxon>
        <taxon>Tracheophyta</taxon>
        <taxon>Spermatophyta</taxon>
        <taxon>Magnoliopsida</taxon>
        <taxon>eudicotyledons</taxon>
        <taxon>Gunneridae</taxon>
        <taxon>Pentapetalae</taxon>
        <taxon>asterids</taxon>
        <taxon>lamiids</taxon>
        <taxon>Lamiales</taxon>
        <taxon>Orobanchaceae</taxon>
        <taxon>Pedicularideae</taxon>
        <taxon>Castillejinae</taxon>
        <taxon>Castilleja</taxon>
    </lineage>
</organism>
<evidence type="ECO:0000256" key="1">
    <source>
        <dbReference type="ARBA" id="ARBA00004123"/>
    </source>
</evidence>
<dbReference type="Pfam" id="PF00533">
    <property type="entry name" value="BRCT"/>
    <property type="match status" value="1"/>
</dbReference>
<dbReference type="SUPFAM" id="SSF52113">
    <property type="entry name" value="BRCT domain"/>
    <property type="match status" value="2"/>
</dbReference>
<keyword evidence="5 9" id="KW-0863">Zinc-finger</keyword>
<evidence type="ECO:0008006" key="16">
    <source>
        <dbReference type="Google" id="ProtNLM"/>
    </source>
</evidence>
<dbReference type="GO" id="GO:0006281">
    <property type="term" value="P:DNA repair"/>
    <property type="evidence" value="ECO:0007669"/>
    <property type="project" value="UniProtKB-KW"/>
</dbReference>
<dbReference type="PANTHER" id="PTHR13763:SF9">
    <property type="entry name" value="BRCA1-ASSOCIATED RING DOMAIN PROTEIN 1"/>
    <property type="match status" value="1"/>
</dbReference>
<reference evidence="15" key="1">
    <citation type="journal article" date="2024" name="IScience">
        <title>Strigolactones Initiate the Formation of Haustorium-like Structures in Castilleja.</title>
        <authorList>
            <person name="Buerger M."/>
            <person name="Peterson D."/>
            <person name="Chory J."/>
        </authorList>
    </citation>
    <scope>NUCLEOTIDE SEQUENCE [LARGE SCALE GENOMIC DNA]</scope>
</reference>
<evidence type="ECO:0000256" key="7">
    <source>
        <dbReference type="ARBA" id="ARBA00023204"/>
    </source>
</evidence>
<evidence type="ECO:0000259" key="12">
    <source>
        <dbReference type="PROSITE" id="PS50172"/>
    </source>
</evidence>
<keyword evidence="6" id="KW-0862">Zinc</keyword>
<evidence type="ECO:0000259" key="11">
    <source>
        <dbReference type="PROSITE" id="PS50089"/>
    </source>
</evidence>
<keyword evidence="8" id="KW-0539">Nucleus</keyword>
<comment type="caution">
    <text evidence="14">The sequence shown here is derived from an EMBL/GenBank/DDBJ whole genome shotgun (WGS) entry which is preliminary data.</text>
</comment>
<accession>A0ABD3DZN2</accession>
<name>A0ABD3DZN2_9LAMI</name>
<keyword evidence="4" id="KW-0227">DNA damage</keyword>
<dbReference type="InterPro" id="IPR034732">
    <property type="entry name" value="EPHD"/>
</dbReference>
<dbReference type="InterPro" id="IPR017907">
    <property type="entry name" value="Znf_RING_CS"/>
</dbReference>
<protein>
    <recommendedName>
        <fullName evidence="16">RING-type E3 ubiquitin transferase BRCA1</fullName>
    </recommendedName>
</protein>
<sequence length="678" mass="74813">MSEALRLLNPWVFHFQKLGLELKCPLCLNFLKKPVLLPCNHVFCNPCVPASSQFTTQCPTCQQHFTDQETRPASYMENIIAMYTSLDSTFNSGLLPLLSTDSGNLASISTSVDQTRKKLTVTAPKGQSHHTDGLPINHVPSGSESTKCPVPEELDVNHAPEMSPRSSPSCCNNAKDAEAHKIKMGSKRGGTEIHRVKKSVGDNLVTAAGEIDDKDAFQTREPKRQKKLDYGLPNAVKQKHGCSQQIISHTDHDAVSNCNKDFKSKEETSISPSIAPLDVSYVNGSACAFCHSSKITEGTGPLLHYADGQEVACGETASSEAIPVHSKCIEWTPQVYFVGETIKNLESELARASKLKCSRCGLKGAALGCFAKSCRRSYHVPCAVEIPGCRWDCDDFVMLCPAHKSVRFPSEKSKTRKHHTEQHHTEQNFEQKCSAPIKIAPEKSNFWSNSLNGPQEWVLCGSALSSKDKCLLVKFASMCGATVFKFWNPNVTHVISSTDSEGACSRTLKVLMAILNGRWILNMDWIKACMEANSYVNEEPYEVNLDNHGCCDGAKTGRLRASNNAPKLFHGLRFYFNGDFVPSYKNDLLDLVRVGGGAIIESMEQITEQKHDQQLTSTTYVVYNHDYSQVFTVGKESIVFERLAKAEDVAKDVDALVIPHTWILESIAACRVLPVPSC</sequence>
<dbReference type="EMBL" id="JAVIJP010000009">
    <property type="protein sequence ID" value="KAL3647708.1"/>
    <property type="molecule type" value="Genomic_DNA"/>
</dbReference>
<evidence type="ECO:0000256" key="3">
    <source>
        <dbReference type="ARBA" id="ARBA00022737"/>
    </source>
</evidence>
<dbReference type="SMART" id="SM00184">
    <property type="entry name" value="RING"/>
    <property type="match status" value="1"/>
</dbReference>
<dbReference type="Proteomes" id="UP001632038">
    <property type="component" value="Unassembled WGS sequence"/>
</dbReference>
<feature type="domain" description="RING-type" evidence="11">
    <location>
        <begin position="24"/>
        <end position="62"/>
    </location>
</feature>
<dbReference type="PANTHER" id="PTHR13763">
    <property type="entry name" value="BREAST CANCER TYPE 1 SUSCEPTIBILITY PROTEIN BRCA1"/>
    <property type="match status" value="1"/>
</dbReference>
<feature type="region of interest" description="Disordered" evidence="10">
    <location>
        <begin position="122"/>
        <end position="147"/>
    </location>
</feature>
<gene>
    <name evidence="14" type="ORF">CASFOL_008676</name>
</gene>
<evidence type="ECO:0000256" key="10">
    <source>
        <dbReference type="SAM" id="MobiDB-lite"/>
    </source>
</evidence>
<proteinExistence type="predicted"/>
<dbReference type="GO" id="GO:0005634">
    <property type="term" value="C:nucleus"/>
    <property type="evidence" value="ECO:0007669"/>
    <property type="project" value="UniProtKB-SubCell"/>
</dbReference>
<dbReference type="PROSITE" id="PS50089">
    <property type="entry name" value="ZF_RING_2"/>
    <property type="match status" value="1"/>
</dbReference>
<dbReference type="InterPro" id="IPR013083">
    <property type="entry name" value="Znf_RING/FYVE/PHD"/>
</dbReference>